<dbReference type="InterPro" id="IPR009057">
    <property type="entry name" value="Homeodomain-like_sf"/>
</dbReference>
<reference evidence="4" key="1">
    <citation type="submission" date="2017-04" db="EMBL/GenBank/DDBJ databases">
        <title>Complete Genome Sequences of Twelve Strains of a Stable Defined Moderately Diverse Mouse Microbiota 2 (sDMDMm2).</title>
        <authorList>
            <person name="Uchimura Y."/>
            <person name="Wyss M."/>
            <person name="Brugiroux S."/>
            <person name="Limenitakis J.P."/>
            <person name="Stecher B."/>
            <person name="McCoy K.D."/>
            <person name="Macpherson A.J."/>
        </authorList>
    </citation>
    <scope>NUCLEOTIDE SEQUENCE</scope>
    <source>
        <strain evidence="4">YL58</strain>
    </source>
</reference>
<evidence type="ECO:0000256" key="2">
    <source>
        <dbReference type="PROSITE-ProRule" id="PRU00335"/>
    </source>
</evidence>
<sequence>MPKQKITQEMILDAAFTLLRTQGHEAVNARSIATQAGCSVQPIYSCYANMSELMQDLFLYTQQYLTAYIEKNADKSYYFASIGRCHIGLARDEKHLFCFLFLSKYMYVSSVEGIYRQCARQDVTKDIMKTLSVSEAAAKRLYLHMMLYTHGIASMIATGAADIPDEELHELVNSAFYAFLNEIKEEELK</sequence>
<dbReference type="EMBL" id="CP015405">
    <property type="protein sequence ID" value="ANU75916.1"/>
    <property type="molecule type" value="Genomic_DNA"/>
</dbReference>
<dbReference type="SUPFAM" id="SSF46689">
    <property type="entry name" value="Homeodomain-like"/>
    <property type="match status" value="1"/>
</dbReference>
<keyword evidence="1 2" id="KW-0238">DNA-binding</keyword>
<keyword evidence="5" id="KW-1185">Reference proteome</keyword>
<name>A0A1C7I8E6_9FIRM</name>
<dbReference type="AlphaFoldDB" id="A0A1C7I8E6"/>
<dbReference type="RefSeq" id="WP_065542096.1">
    <property type="nucleotide sequence ID" value="NZ_CP015405.2"/>
</dbReference>
<dbReference type="InterPro" id="IPR001647">
    <property type="entry name" value="HTH_TetR"/>
</dbReference>
<dbReference type="KEGG" id="byl:A4V09_09160"/>
<evidence type="ECO:0000313" key="4">
    <source>
        <dbReference type="EMBL" id="ANU75916.1"/>
    </source>
</evidence>
<proteinExistence type="predicted"/>
<evidence type="ECO:0000256" key="1">
    <source>
        <dbReference type="ARBA" id="ARBA00023125"/>
    </source>
</evidence>
<feature type="domain" description="HTH tetR-type" evidence="3">
    <location>
        <begin position="5"/>
        <end position="65"/>
    </location>
</feature>
<dbReference type="Proteomes" id="UP000092574">
    <property type="component" value="Chromosome"/>
</dbReference>
<gene>
    <name evidence="4" type="ORF">A4V09_09160</name>
</gene>
<protein>
    <recommendedName>
        <fullName evidence="3">HTH tetR-type domain-containing protein</fullName>
    </recommendedName>
</protein>
<accession>A0A1C7I8E6</accession>
<dbReference type="STRING" id="1796616.A4V09_09160"/>
<evidence type="ECO:0000259" key="3">
    <source>
        <dbReference type="PROSITE" id="PS50977"/>
    </source>
</evidence>
<feature type="DNA-binding region" description="H-T-H motif" evidence="2">
    <location>
        <begin position="28"/>
        <end position="47"/>
    </location>
</feature>
<dbReference type="GO" id="GO:0003677">
    <property type="term" value="F:DNA binding"/>
    <property type="evidence" value="ECO:0007669"/>
    <property type="project" value="UniProtKB-UniRule"/>
</dbReference>
<dbReference type="OrthoDB" id="9808476at2"/>
<dbReference type="Gene3D" id="1.10.357.10">
    <property type="entry name" value="Tetracycline Repressor, domain 2"/>
    <property type="match status" value="1"/>
</dbReference>
<evidence type="ECO:0000313" key="5">
    <source>
        <dbReference type="Proteomes" id="UP000092574"/>
    </source>
</evidence>
<organism evidence="4 5">
    <name type="scientific">Blautia pseudococcoides</name>
    <dbReference type="NCBI Taxonomy" id="1796616"/>
    <lineage>
        <taxon>Bacteria</taxon>
        <taxon>Bacillati</taxon>
        <taxon>Bacillota</taxon>
        <taxon>Clostridia</taxon>
        <taxon>Lachnospirales</taxon>
        <taxon>Lachnospiraceae</taxon>
        <taxon>Blautia</taxon>
    </lineage>
</organism>
<dbReference type="PROSITE" id="PS50977">
    <property type="entry name" value="HTH_TETR_2"/>
    <property type="match status" value="1"/>
</dbReference>